<feature type="signal peptide" evidence="1">
    <location>
        <begin position="1"/>
        <end position="20"/>
    </location>
</feature>
<organism evidence="2 3">
    <name type="scientific">Poseidonocella pacifica</name>
    <dbReference type="NCBI Taxonomy" id="871651"/>
    <lineage>
        <taxon>Bacteria</taxon>
        <taxon>Pseudomonadati</taxon>
        <taxon>Pseudomonadota</taxon>
        <taxon>Alphaproteobacteria</taxon>
        <taxon>Rhodobacterales</taxon>
        <taxon>Roseobacteraceae</taxon>
        <taxon>Poseidonocella</taxon>
    </lineage>
</organism>
<evidence type="ECO:0000313" key="2">
    <source>
        <dbReference type="EMBL" id="SFB08084.1"/>
    </source>
</evidence>
<dbReference type="AlphaFoldDB" id="A0A1I0Y4K7"/>
<evidence type="ECO:0000256" key="1">
    <source>
        <dbReference type="SAM" id="SignalP"/>
    </source>
</evidence>
<name>A0A1I0Y4K7_9RHOB</name>
<gene>
    <name evidence="2" type="ORF">SAMN05421688_2806</name>
</gene>
<sequence>MTRWLTLLCMPLLAGCIESAGGATSSAGIPAGPTEYMVLNGRMNFEACRQSGGLIIRDPGNAMVACDPTVKAPRELVTEDL</sequence>
<evidence type="ECO:0000313" key="3">
    <source>
        <dbReference type="Proteomes" id="UP000198796"/>
    </source>
</evidence>
<dbReference type="OrthoDB" id="7652215at2"/>
<evidence type="ECO:0008006" key="4">
    <source>
        <dbReference type="Google" id="ProtNLM"/>
    </source>
</evidence>
<dbReference type="Proteomes" id="UP000198796">
    <property type="component" value="Unassembled WGS sequence"/>
</dbReference>
<dbReference type="RefSeq" id="WP_139226806.1">
    <property type="nucleotide sequence ID" value="NZ_FOJU01000004.1"/>
</dbReference>
<accession>A0A1I0Y4K7</accession>
<keyword evidence="3" id="KW-1185">Reference proteome</keyword>
<protein>
    <recommendedName>
        <fullName evidence="4">Lipoprotein</fullName>
    </recommendedName>
</protein>
<feature type="chain" id="PRO_5011554665" description="Lipoprotein" evidence="1">
    <location>
        <begin position="21"/>
        <end position="81"/>
    </location>
</feature>
<proteinExistence type="predicted"/>
<dbReference type="PROSITE" id="PS51257">
    <property type="entry name" value="PROKAR_LIPOPROTEIN"/>
    <property type="match status" value="1"/>
</dbReference>
<keyword evidence="1" id="KW-0732">Signal</keyword>
<reference evidence="2 3" key="1">
    <citation type="submission" date="2016-10" db="EMBL/GenBank/DDBJ databases">
        <authorList>
            <person name="de Groot N.N."/>
        </authorList>
    </citation>
    <scope>NUCLEOTIDE SEQUENCE [LARGE SCALE GENOMIC DNA]</scope>
    <source>
        <strain evidence="2 3">DSM 29316</strain>
    </source>
</reference>
<dbReference type="EMBL" id="FOJU01000004">
    <property type="protein sequence ID" value="SFB08084.1"/>
    <property type="molecule type" value="Genomic_DNA"/>
</dbReference>